<dbReference type="PANTHER" id="PTHR42688:SF1">
    <property type="entry name" value="BLR5212 PROTEIN"/>
    <property type="match status" value="1"/>
</dbReference>
<evidence type="ECO:0000256" key="3">
    <source>
        <dbReference type="ARBA" id="ARBA00022692"/>
    </source>
</evidence>
<organism evidence="7 8">
    <name type="scientific">Mycobacterium innocens</name>
    <dbReference type="NCBI Taxonomy" id="2341083"/>
    <lineage>
        <taxon>Bacteria</taxon>
        <taxon>Bacillati</taxon>
        <taxon>Actinomycetota</taxon>
        <taxon>Actinomycetes</taxon>
        <taxon>Mycobacteriales</taxon>
        <taxon>Mycobacteriaceae</taxon>
        <taxon>Mycobacterium</taxon>
    </lineage>
</organism>
<sequence>MGFIGQFRSFDPQSRMLMINQFCINLGFYRFMPHLAGYLAGSVGLAAWAIGLVLGVRNFSQQGTFVVGGTLADGSATNH</sequence>
<evidence type="ECO:0000256" key="4">
    <source>
        <dbReference type="ARBA" id="ARBA00022989"/>
    </source>
</evidence>
<evidence type="ECO:0000256" key="5">
    <source>
        <dbReference type="ARBA" id="ARBA00023136"/>
    </source>
</evidence>
<proteinExistence type="predicted"/>
<evidence type="ECO:0000256" key="6">
    <source>
        <dbReference type="SAM" id="Phobius"/>
    </source>
</evidence>
<protein>
    <submittedName>
        <fullName evidence="7">Multidrug resistance protein MdtH</fullName>
    </submittedName>
</protein>
<feature type="transmembrane region" description="Helical" evidence="6">
    <location>
        <begin position="35"/>
        <end position="56"/>
    </location>
</feature>
<accession>A0A498Q8F6</accession>
<dbReference type="PANTHER" id="PTHR42688">
    <property type="entry name" value="CONSERVED PROTEIN"/>
    <property type="match status" value="1"/>
</dbReference>
<gene>
    <name evidence="7" type="primary">mdtH_1</name>
    <name evidence="7" type="ORF">LAUMK13_03181</name>
</gene>
<keyword evidence="3 6" id="KW-0812">Transmembrane</keyword>
<dbReference type="EMBL" id="UPHQ01000165">
    <property type="protein sequence ID" value="VBA40685.1"/>
    <property type="molecule type" value="Genomic_DNA"/>
</dbReference>
<evidence type="ECO:0000256" key="2">
    <source>
        <dbReference type="ARBA" id="ARBA00022475"/>
    </source>
</evidence>
<keyword evidence="4 6" id="KW-1133">Transmembrane helix</keyword>
<evidence type="ECO:0000313" key="7">
    <source>
        <dbReference type="EMBL" id="VBA40685.1"/>
    </source>
</evidence>
<keyword evidence="5 6" id="KW-0472">Membrane</keyword>
<reference evidence="7 8" key="1">
    <citation type="submission" date="2018-09" db="EMBL/GenBank/DDBJ databases">
        <authorList>
            <person name="Tagini F."/>
        </authorList>
    </citation>
    <scope>NUCLEOTIDE SEQUENCE [LARGE SCALE GENOMIC DNA]</scope>
    <source>
        <strain evidence="7 8">MK13</strain>
    </source>
</reference>
<evidence type="ECO:0000256" key="1">
    <source>
        <dbReference type="ARBA" id="ARBA00004651"/>
    </source>
</evidence>
<name>A0A498Q8F6_9MYCO</name>
<dbReference type="InterPro" id="IPR052425">
    <property type="entry name" value="Uncharacterized_MFS-type"/>
</dbReference>
<comment type="subcellular location">
    <subcellularLocation>
        <location evidence="1">Cell membrane</location>
        <topology evidence="1">Multi-pass membrane protein</topology>
    </subcellularLocation>
</comment>
<evidence type="ECO:0000313" key="8">
    <source>
        <dbReference type="Proteomes" id="UP000267289"/>
    </source>
</evidence>
<dbReference type="Proteomes" id="UP000267289">
    <property type="component" value="Unassembled WGS sequence"/>
</dbReference>
<dbReference type="AlphaFoldDB" id="A0A498Q8F6"/>
<keyword evidence="2" id="KW-1003">Cell membrane</keyword>
<dbReference type="GO" id="GO:0005886">
    <property type="term" value="C:plasma membrane"/>
    <property type="evidence" value="ECO:0007669"/>
    <property type="project" value="UniProtKB-SubCell"/>
</dbReference>
<keyword evidence="8" id="KW-1185">Reference proteome</keyword>